<dbReference type="Proteomes" id="UP000468413">
    <property type="component" value="Unassembled WGS sequence"/>
</dbReference>
<evidence type="ECO:0000313" key="1">
    <source>
        <dbReference type="EMBL" id="KAB7787036.1"/>
    </source>
</evidence>
<comment type="caution">
    <text evidence="1">The sequence shown here is derived from an EMBL/GenBank/DDBJ whole genome shotgun (WGS) entry which is preliminary data.</text>
</comment>
<reference evidence="1 2" key="1">
    <citation type="submission" date="2019-09" db="EMBL/GenBank/DDBJ databases">
        <title>Characterization of the phylogenetic diversity of two novel species belonging to the genus Bifidobacterium: Bifidobacterium cebidarum sp. nov. and Bifidobacterium leontopitheci sp. nov.</title>
        <authorList>
            <person name="Lugli G.A."/>
            <person name="Duranti S."/>
            <person name="Milani C."/>
            <person name="Turroni F."/>
            <person name="Ventura M."/>
        </authorList>
    </citation>
    <scope>NUCLEOTIDE SEQUENCE [LARGE SCALE GENOMIC DNA]</scope>
    <source>
        <strain evidence="1 2">LMG 31469</strain>
    </source>
</reference>
<keyword evidence="2" id="KW-1185">Reference proteome</keyword>
<accession>A0A6I1G7W5</accession>
<gene>
    <name evidence="1" type="ORF">F7D08_1632</name>
</gene>
<dbReference type="EMBL" id="WBVS01000009">
    <property type="protein sequence ID" value="KAB7787036.1"/>
    <property type="molecule type" value="Genomic_DNA"/>
</dbReference>
<proteinExistence type="predicted"/>
<dbReference type="AlphaFoldDB" id="A0A6I1G7W5"/>
<organism evidence="1 2">
    <name type="scientific">Bifidobacterium cebidarum</name>
    <dbReference type="NCBI Taxonomy" id="2650773"/>
    <lineage>
        <taxon>Bacteria</taxon>
        <taxon>Bacillati</taxon>
        <taxon>Actinomycetota</taxon>
        <taxon>Actinomycetes</taxon>
        <taxon>Bifidobacteriales</taxon>
        <taxon>Bifidobacteriaceae</taxon>
        <taxon>Bifidobacterium</taxon>
    </lineage>
</organism>
<sequence>MADPFMRIECIPILFPRVEASIHPLYCPCVYTARNRFDVGVCARRGASLLLLRGIEKHFK</sequence>
<evidence type="ECO:0000313" key="2">
    <source>
        <dbReference type="Proteomes" id="UP000468413"/>
    </source>
</evidence>
<name>A0A6I1G7W5_9BIFI</name>
<protein>
    <submittedName>
        <fullName evidence="1">Uncharacterized protein</fullName>
    </submittedName>
</protein>